<sequence>MIKQIVLLLIDFYRNYLSFDKGLLSVLAPGGACKYSPTCSLYTRQMVIKYGMIKGLLLGGKRILSCR</sequence>
<gene>
    <name evidence="1" type="ORF">UU29_C0009G0030</name>
</gene>
<name>A0A0G0U0V7_9BACT</name>
<dbReference type="InterPro" id="IPR002696">
    <property type="entry name" value="Membr_insert_effic_factor_YidD"/>
</dbReference>
<dbReference type="Proteomes" id="UP000034601">
    <property type="component" value="Unassembled WGS sequence"/>
</dbReference>
<dbReference type="SMART" id="SM01234">
    <property type="entry name" value="Haemolytic"/>
    <property type="match status" value="1"/>
</dbReference>
<evidence type="ECO:0008006" key="3">
    <source>
        <dbReference type="Google" id="ProtNLM"/>
    </source>
</evidence>
<accession>A0A0G0U0V7</accession>
<dbReference type="PANTHER" id="PTHR33383:SF1">
    <property type="entry name" value="MEMBRANE PROTEIN INSERTION EFFICIENCY FACTOR-RELATED"/>
    <property type="match status" value="1"/>
</dbReference>
<dbReference type="Pfam" id="PF01809">
    <property type="entry name" value="YidD"/>
    <property type="match status" value="1"/>
</dbReference>
<evidence type="ECO:0000313" key="2">
    <source>
        <dbReference type="Proteomes" id="UP000034601"/>
    </source>
</evidence>
<comment type="caution">
    <text evidence="1">The sequence shown here is derived from an EMBL/GenBank/DDBJ whole genome shotgun (WGS) entry which is preliminary data.</text>
</comment>
<evidence type="ECO:0000313" key="1">
    <source>
        <dbReference type="EMBL" id="KKR82759.1"/>
    </source>
</evidence>
<organism evidence="1 2">
    <name type="scientific">Candidatus Daviesbacteria bacterium GW2011_GWA2_40_9</name>
    <dbReference type="NCBI Taxonomy" id="1618424"/>
    <lineage>
        <taxon>Bacteria</taxon>
        <taxon>Candidatus Daviesiibacteriota</taxon>
    </lineage>
</organism>
<proteinExistence type="predicted"/>
<dbReference type="NCBIfam" id="TIGR00278">
    <property type="entry name" value="membrane protein insertion efficiency factor YidD"/>
    <property type="match status" value="1"/>
</dbReference>
<dbReference type="PANTHER" id="PTHR33383">
    <property type="entry name" value="MEMBRANE PROTEIN INSERTION EFFICIENCY FACTOR-RELATED"/>
    <property type="match status" value="1"/>
</dbReference>
<dbReference type="EMBL" id="LCAB01000009">
    <property type="protein sequence ID" value="KKR82759.1"/>
    <property type="molecule type" value="Genomic_DNA"/>
</dbReference>
<reference evidence="1 2" key="1">
    <citation type="journal article" date="2015" name="Nature">
        <title>rRNA introns, odd ribosomes, and small enigmatic genomes across a large radiation of phyla.</title>
        <authorList>
            <person name="Brown C.T."/>
            <person name="Hug L.A."/>
            <person name="Thomas B.C."/>
            <person name="Sharon I."/>
            <person name="Castelle C.J."/>
            <person name="Singh A."/>
            <person name="Wilkins M.J."/>
            <person name="Williams K.H."/>
            <person name="Banfield J.F."/>
        </authorList>
    </citation>
    <scope>NUCLEOTIDE SEQUENCE [LARGE SCALE GENOMIC DNA]</scope>
</reference>
<dbReference type="AlphaFoldDB" id="A0A0G0U0V7"/>
<protein>
    <recommendedName>
        <fullName evidence="3">Membrane protein insertion efficiency factor YidD</fullName>
    </recommendedName>
</protein>